<dbReference type="GeneID" id="108846752"/>
<protein>
    <submittedName>
        <fullName evidence="2">Uncharacterized protein LOC108846752</fullName>
    </submittedName>
</protein>
<reference evidence="1" key="1">
    <citation type="journal article" date="2019" name="Database">
        <title>The radish genome database (RadishGD): an integrated information resource for radish genomics.</title>
        <authorList>
            <person name="Yu H.J."/>
            <person name="Baek S."/>
            <person name="Lee Y.J."/>
            <person name="Cho A."/>
            <person name="Mun J.H."/>
        </authorList>
    </citation>
    <scope>NUCLEOTIDE SEQUENCE [LARGE SCALE GENOMIC DNA]</scope>
    <source>
        <strain evidence="1">cv. WK10039</strain>
    </source>
</reference>
<evidence type="ECO:0000313" key="2">
    <source>
        <dbReference type="RefSeq" id="XP_018475460.1"/>
    </source>
</evidence>
<sequence length="112" mass="12837">MASSGAPIANAAVTYSTFNSLRLSWRLIRYWDSQNINKNGEFMGIKILLLGELDSVIHGFISANQASHYWNDLKTGSIVRLDWTVLKFYVRTHVQDHGASVHDLFHPFHAYW</sequence>
<dbReference type="OrthoDB" id="1110785at2759"/>
<evidence type="ECO:0000313" key="1">
    <source>
        <dbReference type="Proteomes" id="UP000504610"/>
    </source>
</evidence>
<accession>A0A6J0MSL3</accession>
<keyword evidence="1" id="KW-1185">Reference proteome</keyword>
<dbReference type="RefSeq" id="XP_018475460.1">
    <property type="nucleotide sequence ID" value="XM_018619958.2"/>
</dbReference>
<dbReference type="Proteomes" id="UP000504610">
    <property type="component" value="Chromosome 3"/>
</dbReference>
<proteinExistence type="predicted"/>
<reference evidence="2" key="2">
    <citation type="submission" date="2025-08" db="UniProtKB">
        <authorList>
            <consortium name="RefSeq"/>
        </authorList>
    </citation>
    <scope>IDENTIFICATION</scope>
    <source>
        <tissue evidence="2">Leaf</tissue>
    </source>
</reference>
<organism evidence="1 2">
    <name type="scientific">Raphanus sativus</name>
    <name type="common">Radish</name>
    <name type="synonym">Raphanus raphanistrum var. sativus</name>
    <dbReference type="NCBI Taxonomy" id="3726"/>
    <lineage>
        <taxon>Eukaryota</taxon>
        <taxon>Viridiplantae</taxon>
        <taxon>Streptophyta</taxon>
        <taxon>Embryophyta</taxon>
        <taxon>Tracheophyta</taxon>
        <taxon>Spermatophyta</taxon>
        <taxon>Magnoliopsida</taxon>
        <taxon>eudicotyledons</taxon>
        <taxon>Gunneridae</taxon>
        <taxon>Pentapetalae</taxon>
        <taxon>rosids</taxon>
        <taxon>malvids</taxon>
        <taxon>Brassicales</taxon>
        <taxon>Brassicaceae</taxon>
        <taxon>Brassiceae</taxon>
        <taxon>Raphanus</taxon>
    </lineage>
</organism>
<dbReference type="KEGG" id="rsz:108846752"/>
<name>A0A6J0MSL3_RAPSA</name>
<dbReference type="AlphaFoldDB" id="A0A6J0MSL3"/>
<gene>
    <name evidence="2" type="primary">LOC108846752</name>
</gene>